<evidence type="ECO:0000313" key="2">
    <source>
        <dbReference type="EMBL" id="CTQ63701.1"/>
    </source>
</evidence>
<dbReference type="OrthoDB" id="9803532at2"/>
<evidence type="ECO:0000313" key="3">
    <source>
        <dbReference type="Proteomes" id="UP000049983"/>
    </source>
</evidence>
<dbReference type="EMBL" id="CXWC01000001">
    <property type="protein sequence ID" value="CTQ63701.1"/>
    <property type="molecule type" value="Genomic_DNA"/>
</dbReference>
<accession>A0A0M6ZN96</accession>
<dbReference type="STRING" id="311410.LA5095_02740"/>
<reference evidence="3" key="1">
    <citation type="submission" date="2015-07" db="EMBL/GenBank/DDBJ databases">
        <authorList>
            <person name="Rodrigo-Torres Lidia"/>
            <person name="Arahal R.David."/>
        </authorList>
    </citation>
    <scope>NUCLEOTIDE SEQUENCE [LARGE SCALE GENOMIC DNA]</scope>
    <source>
        <strain evidence="3">CECT 5096</strain>
    </source>
</reference>
<gene>
    <name evidence="2" type="ORF">LA5096_00109</name>
</gene>
<organism evidence="2 3">
    <name type="scientific">Roseibium album</name>
    <dbReference type="NCBI Taxonomy" id="311410"/>
    <lineage>
        <taxon>Bacteria</taxon>
        <taxon>Pseudomonadati</taxon>
        <taxon>Pseudomonadota</taxon>
        <taxon>Alphaproteobacteria</taxon>
        <taxon>Hyphomicrobiales</taxon>
        <taxon>Stappiaceae</taxon>
        <taxon>Roseibium</taxon>
    </lineage>
</organism>
<dbReference type="Pfam" id="PF04168">
    <property type="entry name" value="Alpha-E"/>
    <property type="match status" value="1"/>
</dbReference>
<proteinExistence type="predicted"/>
<dbReference type="InterPro" id="IPR051680">
    <property type="entry name" value="ATP-dep_Glu-Cys_Ligase-2"/>
</dbReference>
<dbReference type="PANTHER" id="PTHR34595:SF7">
    <property type="entry name" value="SLL1039 PROTEIN"/>
    <property type="match status" value="1"/>
</dbReference>
<feature type="domain" description="DUF403" evidence="1">
    <location>
        <begin position="1"/>
        <end position="313"/>
    </location>
</feature>
<name>A0A0M6ZN96_9HYPH</name>
<dbReference type="InterPro" id="IPR007296">
    <property type="entry name" value="DUF403"/>
</dbReference>
<dbReference type="Proteomes" id="UP000049983">
    <property type="component" value="Unassembled WGS sequence"/>
</dbReference>
<keyword evidence="3" id="KW-1185">Reference proteome</keyword>
<dbReference type="AlphaFoldDB" id="A0A0M6ZN96"/>
<evidence type="ECO:0000259" key="1">
    <source>
        <dbReference type="Pfam" id="PF04168"/>
    </source>
</evidence>
<dbReference type="GeneID" id="97667583"/>
<protein>
    <recommendedName>
        <fullName evidence="1">DUF403 domain-containing protein</fullName>
    </recommendedName>
</protein>
<dbReference type="PANTHER" id="PTHR34595">
    <property type="entry name" value="BLR5612 PROTEIN"/>
    <property type="match status" value="1"/>
</dbReference>
<dbReference type="RefSeq" id="WP_055115880.1">
    <property type="nucleotide sequence ID" value="NZ_CANKXR010000023.1"/>
</dbReference>
<sequence length="316" mass="36660">MLGRTASSLFWMSRYHERAQNVARLLEVAYRGAMMSHRGQEHGTHWTFALTCSGCDADFSEKYDELNIRNVTVFLMFSKENPVSVRNSLELARNNARAVRTGITAELWEAINTTWIEFIEVNPQTITQERLPDFLAWVNQRAHLFRGALLNTILRDDGYFFSQMGNFVERTDNTARILNTQYWALLPDSDIVDDGSMERYQWSAILRALSGRRSYRFAYPNARLKAFNIAEFLILRKEMPRSLAHCYNWIADTAEELAQFYSSREPSLDLAKEIASGLSEKQMREIYHDGLHDFLTDFIGKNNQFALQLSKDYNFA</sequence>